<dbReference type="RefSeq" id="XP_074206103.1">
    <property type="nucleotide sequence ID" value="XM_074350002.1"/>
</dbReference>
<reference evidence="2" key="1">
    <citation type="submission" date="2025-08" db="UniProtKB">
        <authorList>
            <consortium name="RefSeq"/>
        </authorList>
    </citation>
    <scope>IDENTIFICATION</scope>
    <source>
        <tissue evidence="2">Blood</tissue>
    </source>
</reference>
<dbReference type="Proteomes" id="UP001732780">
    <property type="component" value="Chromosome 22"/>
</dbReference>
<protein>
    <submittedName>
        <fullName evidence="2">Adhesion G protein-coupled receptor E2</fullName>
    </submittedName>
</protein>
<accession>A0AC58P7U5</accession>
<organism evidence="1 2">
    <name type="scientific">Camelus bactrianus</name>
    <name type="common">Bactrian camel</name>
    <dbReference type="NCBI Taxonomy" id="9837"/>
    <lineage>
        <taxon>Eukaryota</taxon>
        <taxon>Metazoa</taxon>
        <taxon>Chordata</taxon>
        <taxon>Craniata</taxon>
        <taxon>Vertebrata</taxon>
        <taxon>Euteleostomi</taxon>
        <taxon>Mammalia</taxon>
        <taxon>Eutheria</taxon>
        <taxon>Laurasiatheria</taxon>
        <taxon>Artiodactyla</taxon>
        <taxon>Tylopoda</taxon>
        <taxon>Camelidae</taxon>
        <taxon>Camelus</taxon>
    </lineage>
</organism>
<evidence type="ECO:0000313" key="1">
    <source>
        <dbReference type="Proteomes" id="UP001732780"/>
    </source>
</evidence>
<keyword evidence="2" id="KW-0675">Receptor</keyword>
<gene>
    <name evidence="2" type="primary">LOC105074571</name>
</gene>
<name>A0AC58P7U5_CAMBA</name>
<proteinExistence type="predicted"/>
<evidence type="ECO:0000313" key="2">
    <source>
        <dbReference type="RefSeq" id="XP_074206103.1"/>
    </source>
</evidence>
<sequence>MGSNREETWAFITLSSKTLSTIWEAPKRLLYNLISGQCKQKSHGPGLLMLLFLPLGSSSLSTGYIKACDSHMTASCGLYADCLNTKGSYCMCNPGYKIVSEAALFRNESKNKCQELLVLLLLTLGSEDQRTRVLKLNSSSSGGCCVGSEQDDIGPPTSTLGDLGKWTRLTSGPDSNRDGLQDPLHKDQPLPKEVSPGPMGTQTSGGQKMKTKHHWWGTTAISFPTWMAPLGIKSKTLSSFFNRVKVLSENFKSSSVQNTIQDLIQEVDDMLETPGDLRTLPRSEQHFVASNLLFGLEDVLRGLSKALHNGSLNFSSSSGTELSLEVLEEGNRNITLIQNQIKMMLTWDTVHESNDSGPVVVGLVSTPGMGKLLEEVPLALDETHKGLLQELPSILLSDVISAFISNNNTQNLSSPVTFVFQHSVIPGPRQEVFCASWEHGQNGNGHWATKGCRTVGTRDNSTTCQCTHLSTFAVLMAHYEVQEEDPALAVITYVGLGLSLLCLLLVALTFLLCKAIRNTSTSLHLQLSICLFLAHLLFLTAIDQTQPKVLCAIVAGALHYLYLAAFTWMLLEGLHLFLTARNLTVVNYSGVNRFMKWLMFPVGYGVPAVIVAISAASRPNLYGTPTRCWLQTDKGFIWSFLGPVCTIFSINLAIFLVTFWIVKKKLSSLNSDVSTLQNTRMLTFKATAQLFILGCTWCLGILQVGPAAHVMAYLFTILNSLQGVSIFLVYCLLSQQVREEYRKLFKGIKKTKDESEVYTLSSKTMSDPSKHSVVRSCIAPRAFC</sequence>
<keyword evidence="1" id="KW-1185">Reference proteome</keyword>